<dbReference type="EMBL" id="JAOPKD010000010">
    <property type="protein sequence ID" value="MCU4727501.1"/>
    <property type="molecule type" value="Genomic_DNA"/>
</dbReference>
<keyword evidence="1" id="KW-1133">Transmembrane helix</keyword>
<proteinExistence type="predicted"/>
<accession>A0AAE3LFB9</accession>
<evidence type="ECO:0000313" key="2">
    <source>
        <dbReference type="EMBL" id="MCU4718480.1"/>
    </source>
</evidence>
<evidence type="ECO:0000313" key="4">
    <source>
        <dbReference type="Proteomes" id="UP001208186"/>
    </source>
</evidence>
<dbReference type="Proteomes" id="UP001209746">
    <property type="component" value="Unassembled WGS sequence"/>
</dbReference>
<keyword evidence="1" id="KW-0812">Transmembrane</keyword>
<evidence type="ECO:0000313" key="3">
    <source>
        <dbReference type="EMBL" id="MCU4727501.1"/>
    </source>
</evidence>
<name>A0AAE3LFB9_9EURY</name>
<evidence type="ECO:0000313" key="5">
    <source>
        <dbReference type="Proteomes" id="UP001209746"/>
    </source>
</evidence>
<comment type="caution">
    <text evidence="3">The sequence shown here is derived from an EMBL/GenBank/DDBJ whole genome shotgun (WGS) entry which is preliminary data.</text>
</comment>
<keyword evidence="4" id="KW-1185">Reference proteome</keyword>
<dbReference type="Proteomes" id="UP001208186">
    <property type="component" value="Unassembled WGS sequence"/>
</dbReference>
<dbReference type="EMBL" id="JAOPKC010000011">
    <property type="protein sequence ID" value="MCU4718480.1"/>
    <property type="molecule type" value="Genomic_DNA"/>
</dbReference>
<reference evidence="3" key="1">
    <citation type="submission" date="2023-02" db="EMBL/GenBank/DDBJ databases">
        <title>Enrichment on poylsaccharides allowed isolation of novel metabolic and taxonomic groups of Haloarchaea.</title>
        <authorList>
            <person name="Sorokin D.Y."/>
            <person name="Elcheninov A.G."/>
            <person name="Khizhniak T.V."/>
            <person name="Kolganova T.V."/>
            <person name="Kublanov I.V."/>
        </authorList>
    </citation>
    <scope>NUCLEOTIDE SEQUENCE</scope>
    <source>
        <strain evidence="2 4">HArc-curdl5-1</strain>
        <strain evidence="3">HArc-curdl7</strain>
    </source>
</reference>
<gene>
    <name evidence="3" type="ORF">OB914_11040</name>
    <name evidence="2" type="ORF">OB916_10445</name>
</gene>
<feature type="transmembrane region" description="Helical" evidence="1">
    <location>
        <begin position="97"/>
        <end position="117"/>
    </location>
</feature>
<keyword evidence="1" id="KW-0472">Membrane</keyword>
<organism evidence="3 5">
    <name type="scientific">Halapricum hydrolyticum</name>
    <dbReference type="NCBI Taxonomy" id="2979991"/>
    <lineage>
        <taxon>Archaea</taxon>
        <taxon>Methanobacteriati</taxon>
        <taxon>Methanobacteriota</taxon>
        <taxon>Stenosarchaea group</taxon>
        <taxon>Halobacteria</taxon>
        <taxon>Halobacteriales</taxon>
        <taxon>Haloarculaceae</taxon>
        <taxon>Halapricum</taxon>
    </lineage>
</organism>
<dbReference type="RefSeq" id="WP_315909236.1">
    <property type="nucleotide sequence ID" value="NZ_JAOPKC010000011.1"/>
</dbReference>
<dbReference type="AlphaFoldDB" id="A0AAE3LFB9"/>
<sequence>MKWRCPQCGKPHERNDPPCDNCGHHRFERAVVPQATADEEREQFVWACVDCGRHHQRNNPPCSRCGGTTFEKQPLDYGDFETGETPGYADLAGRFEAGAALVVIAIVTVGVLGYLGVVDVPGLTPQGPPSVEDVPGNETAVGDLSLADVEAAVLTELNDGRESPLDRTDGLDSMATYVNQRLVKNDYTDENEEITGDQIRQFDSQCSGSVTIQQAETPMAVADDTEPETVARELLAQFVMSNQSDPIQSVGIDAHAGPDDRVFVTVAFCQAADS</sequence>
<evidence type="ECO:0000256" key="1">
    <source>
        <dbReference type="SAM" id="Phobius"/>
    </source>
</evidence>
<protein>
    <submittedName>
        <fullName evidence="3">Uncharacterized protein</fullName>
    </submittedName>
</protein>